<dbReference type="EMBL" id="CADCWO010000165">
    <property type="protein sequence ID" value="CAA9581022.1"/>
    <property type="molecule type" value="Genomic_DNA"/>
</dbReference>
<organism evidence="1">
    <name type="scientific">uncultured Synechococcales cyanobacterium</name>
    <dbReference type="NCBI Taxonomy" id="1936017"/>
    <lineage>
        <taxon>Bacteria</taxon>
        <taxon>Bacillati</taxon>
        <taxon>Cyanobacteriota</taxon>
        <taxon>Cyanophyceae</taxon>
        <taxon>Synechococcales</taxon>
        <taxon>environmental samples</taxon>
    </lineage>
</organism>
<evidence type="ECO:0000313" key="1">
    <source>
        <dbReference type="EMBL" id="CAA9581022.1"/>
    </source>
</evidence>
<sequence length="45" mass="5060">MSAYQPISTLLTAVILVITAMSLTQAVYPTLLPKQYHYNYNKDLA</sequence>
<accession>A0A6J4VJ55</accession>
<proteinExistence type="predicted"/>
<dbReference type="AlphaFoldDB" id="A0A6J4VJ55"/>
<name>A0A6J4VJ55_9CYAN</name>
<gene>
    <name evidence="1" type="ORF">AVDCRST_MAG81-3613</name>
</gene>
<reference evidence="1" key="1">
    <citation type="submission" date="2020-02" db="EMBL/GenBank/DDBJ databases">
        <authorList>
            <person name="Meier V. D."/>
        </authorList>
    </citation>
    <scope>NUCLEOTIDE SEQUENCE</scope>
    <source>
        <strain evidence="1">AVDCRST_MAG81</strain>
    </source>
</reference>
<protein>
    <submittedName>
        <fullName evidence="1">Uncharacterized protein</fullName>
    </submittedName>
</protein>